<dbReference type="InterPro" id="IPR029044">
    <property type="entry name" value="Nucleotide-diphossugar_trans"/>
</dbReference>
<dbReference type="InterPro" id="IPR001228">
    <property type="entry name" value="IspD"/>
</dbReference>
<reference evidence="9" key="1">
    <citation type="submission" date="2016-07" db="EMBL/GenBank/DDBJ databases">
        <authorList>
            <person name="Florea S."/>
            <person name="Webb J.S."/>
            <person name="Jaromczyk J."/>
            <person name="Schardl C.L."/>
        </authorList>
    </citation>
    <scope>NUCLEOTIDE SEQUENCE [LARGE SCALE GENOMIC DNA]</scope>
    <source>
        <strain evidence="9">IPBSL-7</strain>
    </source>
</reference>
<evidence type="ECO:0000256" key="3">
    <source>
        <dbReference type="ARBA" id="ARBA00009789"/>
    </source>
</evidence>
<evidence type="ECO:0000256" key="7">
    <source>
        <dbReference type="HAMAP-Rule" id="MF_00108"/>
    </source>
</evidence>
<feature type="site" description="Transition state stabilizer" evidence="7">
    <location>
        <position position="27"/>
    </location>
</feature>
<accession>A0A1C0ALZ2</accession>
<comment type="caution">
    <text evidence="8">The sequence shown here is derived from an EMBL/GenBank/DDBJ whole genome shotgun (WGS) entry which is preliminary data.</text>
</comment>
<evidence type="ECO:0000313" key="8">
    <source>
        <dbReference type="EMBL" id="OCL33770.1"/>
    </source>
</evidence>
<dbReference type="GO" id="GO:0019288">
    <property type="term" value="P:isopentenyl diphosphate biosynthetic process, methylerythritol 4-phosphate pathway"/>
    <property type="evidence" value="ECO:0007669"/>
    <property type="project" value="UniProtKB-UniRule"/>
</dbReference>
<dbReference type="HAMAP" id="MF_00108">
    <property type="entry name" value="IspD"/>
    <property type="match status" value="1"/>
</dbReference>
<feature type="site" description="Positions MEP for the nucleophilic attack" evidence="7">
    <location>
        <position position="156"/>
    </location>
</feature>
<dbReference type="UniPathway" id="UPA00056">
    <property type="reaction ID" value="UER00093"/>
</dbReference>
<evidence type="ECO:0000313" key="9">
    <source>
        <dbReference type="Proteomes" id="UP000093501"/>
    </source>
</evidence>
<evidence type="ECO:0000256" key="4">
    <source>
        <dbReference type="ARBA" id="ARBA00022679"/>
    </source>
</evidence>
<keyword evidence="4 7" id="KW-0808">Transferase</keyword>
<comment type="pathway">
    <text evidence="2 7">Isoprenoid biosynthesis; isopentenyl diphosphate biosynthesis via DXP pathway; isopentenyl diphosphate from 1-deoxy-D-xylulose 5-phosphate: step 2/6.</text>
</comment>
<dbReference type="PROSITE" id="PS01295">
    <property type="entry name" value="ISPD"/>
    <property type="match status" value="1"/>
</dbReference>
<sequence>MIQHEVPVVAVVVAAGSGSRLGAAVPKSLVPLGGVPLVRRAVDALVAGGAQAIVVTVPAERAADVEDALNGVAAPVRCVPGGATRQESVRIGLSELGAADDAIVLVHDAARALIPPDVVSAVAAAVLTSGEAVVPVLPVVDSIREVGEQSSRVVDRGRLRSVQTPQGARMWQLRAAHDRIAADGVEVTDDAAACEYVGIPVTLVAGHRDAMKITEPVDLILAEALLAHRTAGARP</sequence>
<keyword evidence="9" id="KW-1185">Reference proteome</keyword>
<dbReference type="InterPro" id="IPR034683">
    <property type="entry name" value="IspD/TarI"/>
</dbReference>
<comment type="function">
    <text evidence="7">Catalyzes the formation of 4-diphosphocytidyl-2-C-methyl-D-erythritol from CTP and 2-C-methyl-D-erythritol 4-phosphate (MEP).</text>
</comment>
<dbReference type="CDD" id="cd02516">
    <property type="entry name" value="CDP-ME_synthetase"/>
    <property type="match status" value="1"/>
</dbReference>
<comment type="catalytic activity">
    <reaction evidence="1 7">
        <text>2-C-methyl-D-erythritol 4-phosphate + CTP + H(+) = 4-CDP-2-C-methyl-D-erythritol + diphosphate</text>
        <dbReference type="Rhea" id="RHEA:13429"/>
        <dbReference type="ChEBI" id="CHEBI:15378"/>
        <dbReference type="ChEBI" id="CHEBI:33019"/>
        <dbReference type="ChEBI" id="CHEBI:37563"/>
        <dbReference type="ChEBI" id="CHEBI:57823"/>
        <dbReference type="ChEBI" id="CHEBI:58262"/>
        <dbReference type="EC" id="2.7.7.60"/>
    </reaction>
</comment>
<feature type="site" description="Transition state stabilizer" evidence="7">
    <location>
        <position position="20"/>
    </location>
</feature>
<dbReference type="NCBIfam" id="TIGR00453">
    <property type="entry name" value="ispD"/>
    <property type="match status" value="1"/>
</dbReference>
<dbReference type="Proteomes" id="UP000093501">
    <property type="component" value="Unassembled WGS sequence"/>
</dbReference>
<dbReference type="GO" id="GO:0050518">
    <property type="term" value="F:2-C-methyl-D-erythritol 4-phosphate cytidylyltransferase activity"/>
    <property type="evidence" value="ECO:0007669"/>
    <property type="project" value="UniProtKB-UniRule"/>
</dbReference>
<dbReference type="PANTHER" id="PTHR32125">
    <property type="entry name" value="2-C-METHYL-D-ERYTHRITOL 4-PHOSPHATE CYTIDYLYLTRANSFERASE, CHLOROPLASTIC"/>
    <property type="match status" value="1"/>
</dbReference>
<gene>
    <name evidence="7" type="primary">ispD</name>
    <name evidence="8" type="ORF">BCR15_03780</name>
</gene>
<dbReference type="FunFam" id="3.90.550.10:FF:000003">
    <property type="entry name" value="2-C-methyl-D-erythritol 4-phosphate cytidylyltransferase"/>
    <property type="match status" value="1"/>
</dbReference>
<keyword evidence="5 7" id="KW-0548">Nucleotidyltransferase</keyword>
<dbReference type="SUPFAM" id="SSF53448">
    <property type="entry name" value="Nucleotide-diphospho-sugar transferases"/>
    <property type="match status" value="1"/>
</dbReference>
<dbReference type="RefSeq" id="WP_068751528.1">
    <property type="nucleotide sequence ID" value="NZ_MBQD01000021.1"/>
</dbReference>
<evidence type="ECO:0000256" key="1">
    <source>
        <dbReference type="ARBA" id="ARBA00001282"/>
    </source>
</evidence>
<dbReference type="InterPro" id="IPR050088">
    <property type="entry name" value="IspD/TarI_cytidylyltransf_bact"/>
</dbReference>
<dbReference type="Gene3D" id="3.90.550.10">
    <property type="entry name" value="Spore Coat Polysaccharide Biosynthesis Protein SpsA, Chain A"/>
    <property type="match status" value="1"/>
</dbReference>
<proteinExistence type="inferred from homology"/>
<evidence type="ECO:0000256" key="6">
    <source>
        <dbReference type="ARBA" id="ARBA00023229"/>
    </source>
</evidence>
<dbReference type="InterPro" id="IPR018294">
    <property type="entry name" value="ISPD_synthase_CS"/>
</dbReference>
<keyword evidence="6 7" id="KW-0414">Isoprene biosynthesis</keyword>
<dbReference type="PANTHER" id="PTHR32125:SF4">
    <property type="entry name" value="2-C-METHYL-D-ERYTHRITOL 4-PHOSPHATE CYTIDYLYLTRANSFERASE, CHLOROPLASTIC"/>
    <property type="match status" value="1"/>
</dbReference>
<protein>
    <recommendedName>
        <fullName evidence="7">2-C-methyl-D-erythritol 4-phosphate cytidylyltransferase</fullName>
        <ecNumber evidence="7">2.7.7.60</ecNumber>
    </recommendedName>
    <alternativeName>
        <fullName evidence="7">4-diphosphocytidyl-2C-methyl-D-erythritol synthase</fullName>
    </alternativeName>
    <alternativeName>
        <fullName evidence="7">MEP cytidylyltransferase</fullName>
        <shortName evidence="7">MCT</shortName>
    </alternativeName>
</protein>
<dbReference type="AlphaFoldDB" id="A0A1C0ALZ2"/>
<feature type="site" description="Positions MEP for the nucleophilic attack" evidence="7">
    <location>
        <position position="212"/>
    </location>
</feature>
<dbReference type="EC" id="2.7.7.60" evidence="7"/>
<evidence type="ECO:0000256" key="2">
    <source>
        <dbReference type="ARBA" id="ARBA00004787"/>
    </source>
</evidence>
<dbReference type="Pfam" id="PF01128">
    <property type="entry name" value="IspD"/>
    <property type="match status" value="1"/>
</dbReference>
<comment type="similarity">
    <text evidence="3 7">Belongs to the IspD/TarI cytidylyltransferase family. IspD subfamily.</text>
</comment>
<evidence type="ECO:0000256" key="5">
    <source>
        <dbReference type="ARBA" id="ARBA00022695"/>
    </source>
</evidence>
<name>A0A1C0ALZ2_9ACTN</name>
<organism evidence="8 9">
    <name type="scientific">Tessaracoccus lapidicaptus</name>
    <dbReference type="NCBI Taxonomy" id="1427523"/>
    <lineage>
        <taxon>Bacteria</taxon>
        <taxon>Bacillati</taxon>
        <taxon>Actinomycetota</taxon>
        <taxon>Actinomycetes</taxon>
        <taxon>Propionibacteriales</taxon>
        <taxon>Propionibacteriaceae</taxon>
        <taxon>Tessaracoccus</taxon>
    </lineage>
</organism>
<dbReference type="EMBL" id="MBQD01000021">
    <property type="protein sequence ID" value="OCL33770.1"/>
    <property type="molecule type" value="Genomic_DNA"/>
</dbReference>